<dbReference type="Pfam" id="PF13855">
    <property type="entry name" value="LRR_8"/>
    <property type="match status" value="2"/>
</dbReference>
<dbReference type="InterPro" id="IPR001611">
    <property type="entry name" value="Leu-rich_rpt"/>
</dbReference>
<keyword evidence="3" id="KW-0677">Repeat</keyword>
<dbReference type="PANTHER" id="PTHR24261">
    <property type="entry name" value="PLASMINOGEN-RELATED"/>
    <property type="match status" value="1"/>
</dbReference>
<dbReference type="InterPro" id="IPR000001">
    <property type="entry name" value="Kringle"/>
</dbReference>
<feature type="compositionally biased region" description="Polar residues" evidence="6">
    <location>
        <begin position="405"/>
        <end position="414"/>
    </location>
</feature>
<dbReference type="InterPro" id="IPR013806">
    <property type="entry name" value="Kringle-like"/>
</dbReference>
<proteinExistence type="predicted"/>
<feature type="region of interest" description="Disordered" evidence="6">
    <location>
        <begin position="389"/>
        <end position="418"/>
    </location>
</feature>
<dbReference type="Gene3D" id="3.80.10.10">
    <property type="entry name" value="Ribonuclease Inhibitor"/>
    <property type="match status" value="1"/>
</dbReference>
<feature type="signal peptide" evidence="8">
    <location>
        <begin position="1"/>
        <end position="27"/>
    </location>
</feature>
<evidence type="ECO:0000256" key="3">
    <source>
        <dbReference type="ARBA" id="ARBA00022737"/>
    </source>
</evidence>
<feature type="domain" description="Kringle" evidence="9">
    <location>
        <begin position="369"/>
        <end position="447"/>
    </location>
</feature>
<feature type="region of interest" description="Disordered" evidence="6">
    <location>
        <begin position="470"/>
        <end position="497"/>
    </location>
</feature>
<evidence type="ECO:0000256" key="7">
    <source>
        <dbReference type="SAM" id="Phobius"/>
    </source>
</evidence>
<evidence type="ECO:0000259" key="9">
    <source>
        <dbReference type="PROSITE" id="PS50070"/>
    </source>
</evidence>
<dbReference type="PRINTS" id="PR00018">
    <property type="entry name" value="KRINGLE"/>
</dbReference>
<evidence type="ECO:0000313" key="10">
    <source>
        <dbReference type="EMBL" id="EEN60138.1"/>
    </source>
</evidence>
<keyword evidence="7" id="KW-1133">Transmembrane helix</keyword>
<dbReference type="InterPro" id="IPR018056">
    <property type="entry name" value="Kringle_CS"/>
</dbReference>
<feature type="transmembrane region" description="Helical" evidence="7">
    <location>
        <begin position="328"/>
        <end position="350"/>
    </location>
</feature>
<dbReference type="PROSITE" id="PS51450">
    <property type="entry name" value="LRR"/>
    <property type="match status" value="3"/>
</dbReference>
<feature type="disulfide bond" evidence="5">
    <location>
        <begin position="471"/>
        <end position="510"/>
    </location>
</feature>
<gene>
    <name evidence="10" type="ORF">BRAFLDRAFT_71581</name>
</gene>
<dbReference type="SUPFAM" id="SSF52058">
    <property type="entry name" value="L domain-like"/>
    <property type="match status" value="1"/>
</dbReference>
<name>C3YI01_BRAFL</name>
<keyword evidence="8" id="KW-0732">Signal</keyword>
<dbReference type="FunFam" id="2.40.20.10:FF:000028">
    <property type="entry name" value="Uncharacterized protein"/>
    <property type="match status" value="2"/>
</dbReference>
<feature type="disulfide bond" evidence="5">
    <location>
        <begin position="419"/>
        <end position="442"/>
    </location>
</feature>
<sequence length="529" mass="58349">MAVCTLLTHTLALIVSKELFLSHTASASDRLCPPGWPKRCECSESTGIVRCNKAGLTTIPASIPPYATSLTITGNSIPVISGPMNSSSLLNLNLANNKIQVIENSSFDLLPFLRKLNLDRNPIKFVSRNGRGFIYSLGSLRELSMIGCGLGDGTSAKGNRSNVQSLVYTLAKSQLGSLKKLNLASNRLSSLPALLLDALPSLEALHLRNNTISEIPQNLFLKTPELRVIDLSFNRIRTVAVETTEQFDKLASRHSIKVNLTSNPFYCDCALVGFISWMHQTRNVTIVKNVTYKCTASQSGPLSGRSIMNLIPKYLGCSSTSRGTGLRLPYAGLVVIIVVLSLLFVTVMYLNRRGIARHCTELQNARKESCQTDRGKAYRGTVSVTNTGKTCQRWDSQTPHEHSRTPANNPSSGLEENYCRNPDNEPGVWCYTTDPNSRWEPCDVPYCESCQTDRGKAYRGTVSVTNTGKTCQRWDSQTPHEHSRTPANNPSSGLEENYCRNPDNEPGVWCYTTDPNSRWEPCDVPFCGI</sequence>
<feature type="chain" id="PRO_5002935636" description="Kringle domain-containing protein" evidence="8">
    <location>
        <begin position="28"/>
        <end position="529"/>
    </location>
</feature>
<dbReference type="InterPro" id="IPR003591">
    <property type="entry name" value="Leu-rich_rpt_typical-subtyp"/>
</dbReference>
<dbReference type="InParanoid" id="C3YI01"/>
<dbReference type="CDD" id="cd00108">
    <property type="entry name" value="KR"/>
    <property type="match status" value="2"/>
</dbReference>
<keyword evidence="1 5" id="KW-0420">Kringle</keyword>
<dbReference type="SMART" id="SM00130">
    <property type="entry name" value="KR"/>
    <property type="match status" value="2"/>
</dbReference>
<accession>C3YI01</accession>
<dbReference type="PROSITE" id="PS00021">
    <property type="entry name" value="KRINGLE_1"/>
    <property type="match status" value="2"/>
</dbReference>
<dbReference type="InterPro" id="IPR050759">
    <property type="entry name" value="Serine_protease_kringle"/>
</dbReference>
<keyword evidence="4 5" id="KW-1015">Disulfide bond</keyword>
<feature type="disulfide bond" evidence="5">
    <location>
        <begin position="391"/>
        <end position="430"/>
    </location>
</feature>
<dbReference type="InterPro" id="IPR038178">
    <property type="entry name" value="Kringle_sf"/>
</dbReference>
<dbReference type="EMBL" id="GG666514">
    <property type="protein sequence ID" value="EEN60138.1"/>
    <property type="molecule type" value="Genomic_DNA"/>
</dbReference>
<dbReference type="Gene3D" id="2.40.20.10">
    <property type="entry name" value="Plasminogen Kringle 4"/>
    <property type="match status" value="2"/>
</dbReference>
<dbReference type="SMART" id="SM00364">
    <property type="entry name" value="LRR_BAC"/>
    <property type="match status" value="3"/>
</dbReference>
<evidence type="ECO:0000256" key="5">
    <source>
        <dbReference type="PROSITE-ProRule" id="PRU00121"/>
    </source>
</evidence>
<feature type="domain" description="Kringle" evidence="9">
    <location>
        <begin position="449"/>
        <end position="527"/>
    </location>
</feature>
<evidence type="ECO:0000256" key="8">
    <source>
        <dbReference type="SAM" id="SignalP"/>
    </source>
</evidence>
<keyword evidence="2" id="KW-0433">Leucine-rich repeat</keyword>
<organism>
    <name type="scientific">Branchiostoma floridae</name>
    <name type="common">Florida lancelet</name>
    <name type="synonym">Amphioxus</name>
    <dbReference type="NCBI Taxonomy" id="7739"/>
    <lineage>
        <taxon>Eukaryota</taxon>
        <taxon>Metazoa</taxon>
        <taxon>Chordata</taxon>
        <taxon>Cephalochordata</taxon>
        <taxon>Leptocardii</taxon>
        <taxon>Amphioxiformes</taxon>
        <taxon>Branchiostomatidae</taxon>
        <taxon>Branchiostoma</taxon>
    </lineage>
</organism>
<dbReference type="InterPro" id="IPR032675">
    <property type="entry name" value="LRR_dom_sf"/>
</dbReference>
<dbReference type="eggNOG" id="KOG0619">
    <property type="taxonomic scope" value="Eukaryota"/>
</dbReference>
<evidence type="ECO:0000256" key="4">
    <source>
        <dbReference type="ARBA" id="ARBA00023157"/>
    </source>
</evidence>
<feature type="disulfide bond" evidence="5">
    <location>
        <begin position="450"/>
        <end position="527"/>
    </location>
</feature>
<dbReference type="PROSITE" id="PS50070">
    <property type="entry name" value="KRINGLE_2"/>
    <property type="match status" value="2"/>
</dbReference>
<dbReference type="AlphaFoldDB" id="C3YI01"/>
<dbReference type="PANTHER" id="PTHR24261:SF7">
    <property type="entry name" value="KRINGLE DOMAIN-CONTAINING PROTEIN"/>
    <property type="match status" value="1"/>
</dbReference>
<evidence type="ECO:0000256" key="1">
    <source>
        <dbReference type="ARBA" id="ARBA00022572"/>
    </source>
</evidence>
<protein>
    <recommendedName>
        <fullName evidence="9">Kringle domain-containing protein</fullName>
    </recommendedName>
</protein>
<keyword evidence="7" id="KW-0472">Membrane</keyword>
<dbReference type="SMART" id="SM00369">
    <property type="entry name" value="LRR_TYP"/>
    <property type="match status" value="5"/>
</dbReference>
<reference evidence="10" key="1">
    <citation type="journal article" date="2008" name="Nature">
        <title>The amphioxus genome and the evolution of the chordate karyotype.</title>
        <authorList>
            <consortium name="US DOE Joint Genome Institute (JGI-PGF)"/>
            <person name="Putnam N.H."/>
            <person name="Butts T."/>
            <person name="Ferrier D.E.K."/>
            <person name="Furlong R.F."/>
            <person name="Hellsten U."/>
            <person name="Kawashima T."/>
            <person name="Robinson-Rechavi M."/>
            <person name="Shoguchi E."/>
            <person name="Terry A."/>
            <person name="Yu J.-K."/>
            <person name="Benito-Gutierrez E.L."/>
            <person name="Dubchak I."/>
            <person name="Garcia-Fernandez J."/>
            <person name="Gibson-Brown J.J."/>
            <person name="Grigoriev I.V."/>
            <person name="Horton A.C."/>
            <person name="de Jong P.J."/>
            <person name="Jurka J."/>
            <person name="Kapitonov V.V."/>
            <person name="Kohara Y."/>
            <person name="Kuroki Y."/>
            <person name="Lindquist E."/>
            <person name="Lucas S."/>
            <person name="Osoegawa K."/>
            <person name="Pennacchio L.A."/>
            <person name="Salamov A.A."/>
            <person name="Satou Y."/>
            <person name="Sauka-Spengler T."/>
            <person name="Schmutz J."/>
            <person name="Shin-I T."/>
            <person name="Toyoda A."/>
            <person name="Bronner-Fraser M."/>
            <person name="Fujiyama A."/>
            <person name="Holland L.Z."/>
            <person name="Holland P.W.H."/>
            <person name="Satoh N."/>
            <person name="Rokhsar D.S."/>
        </authorList>
    </citation>
    <scope>NUCLEOTIDE SEQUENCE [LARGE SCALE GENOMIC DNA]</scope>
    <source>
        <strain evidence="10">S238N-H82</strain>
        <tissue evidence="10">Testes</tissue>
    </source>
</reference>
<evidence type="ECO:0000256" key="6">
    <source>
        <dbReference type="SAM" id="MobiDB-lite"/>
    </source>
</evidence>
<keyword evidence="7" id="KW-0812">Transmembrane</keyword>
<dbReference type="SUPFAM" id="SSF57440">
    <property type="entry name" value="Kringle-like"/>
    <property type="match status" value="2"/>
</dbReference>
<feature type="disulfide bond" evidence="5">
    <location>
        <begin position="370"/>
        <end position="447"/>
    </location>
</feature>
<feature type="disulfide bond" evidence="5">
    <location>
        <begin position="499"/>
        <end position="522"/>
    </location>
</feature>
<feature type="compositionally biased region" description="Polar residues" evidence="6">
    <location>
        <begin position="485"/>
        <end position="494"/>
    </location>
</feature>
<evidence type="ECO:0000256" key="2">
    <source>
        <dbReference type="ARBA" id="ARBA00022614"/>
    </source>
</evidence>
<dbReference type="Pfam" id="PF00051">
    <property type="entry name" value="Kringle"/>
    <property type="match status" value="2"/>
</dbReference>